<dbReference type="InterPro" id="IPR036259">
    <property type="entry name" value="MFS_trans_sf"/>
</dbReference>
<keyword evidence="2" id="KW-0813">Transport</keyword>
<keyword evidence="3 7" id="KW-0812">Transmembrane</keyword>
<feature type="transmembrane region" description="Helical" evidence="7">
    <location>
        <begin position="310"/>
        <end position="331"/>
    </location>
</feature>
<gene>
    <name evidence="8" type="ORF">SFRICE_009837</name>
</gene>
<feature type="transmembrane region" description="Helical" evidence="7">
    <location>
        <begin position="107"/>
        <end position="126"/>
    </location>
</feature>
<keyword evidence="5 7" id="KW-0472">Membrane</keyword>
<feature type="transmembrane region" description="Helical" evidence="7">
    <location>
        <begin position="138"/>
        <end position="160"/>
    </location>
</feature>
<dbReference type="InterPro" id="IPR011701">
    <property type="entry name" value="MFS"/>
</dbReference>
<dbReference type="GO" id="GO:0022857">
    <property type="term" value="F:transmembrane transporter activity"/>
    <property type="evidence" value="ECO:0007669"/>
    <property type="project" value="InterPro"/>
</dbReference>
<dbReference type="InterPro" id="IPR051068">
    <property type="entry name" value="MFS_Domain-Containing_Protein"/>
</dbReference>
<dbReference type="PANTHER" id="PTHR23510:SF3">
    <property type="entry name" value="MAJOR FACILITATOR SUPERFAMILY DOMAIN-CONTAINING PROTEIN 8"/>
    <property type="match status" value="1"/>
</dbReference>
<sequence length="448" mass="48072">MEWFKGLAGRVRREPGSEEDGPHSSSPLLETAQERSERWRSVYVIYFTMFQMSLGFSIVLTGVWPYLDKLEPGARKEVLGLAVGAHPLGQLVFSPLLGLWANRAGSARAPLLATLALFVLASVLYAELHLTRPYAKYWMVFARFLVGVSSANIAVARSYLSAATLVGERTRAVAVVSLAQVLGFVVGPALQAAVAPLGPGSPYPPPGDFSSPLRLDMYTGAGWINAALGFINLLLFLPWCFKERKIAAREAMIAQGTDNEKEALKALKPDLVSSWTLVAAFFVLVFNFVLLETLATVLTMDQFAWTKREALDALLLWGGFLLTGLASVLCIPWGPAPPPLAPANATEAGGGCPQATQPWCATSRGLTLPQFLAGYACVSVGYSLGVTLIQTIFSKVLGPRPQGVWQGVLTGAGCLSRALGPVFVAAVVKVEKRPLIRSVAVLGIVRYV</sequence>
<dbReference type="PANTHER" id="PTHR23510">
    <property type="entry name" value="INNER MEMBRANE TRANSPORT PROTEIN YAJR"/>
    <property type="match status" value="1"/>
</dbReference>
<feature type="transmembrane region" description="Helical" evidence="7">
    <location>
        <begin position="372"/>
        <end position="393"/>
    </location>
</feature>
<evidence type="ECO:0000256" key="6">
    <source>
        <dbReference type="SAM" id="MobiDB-lite"/>
    </source>
</evidence>
<dbReference type="Gene3D" id="1.20.1250.20">
    <property type="entry name" value="MFS general substrate transporter like domains"/>
    <property type="match status" value="1"/>
</dbReference>
<dbReference type="EMBL" id="ODYU01004125">
    <property type="protein sequence ID" value="SOQ43667.1"/>
    <property type="molecule type" value="Genomic_DNA"/>
</dbReference>
<dbReference type="CDD" id="cd17326">
    <property type="entry name" value="MFS_MFSD8"/>
    <property type="match status" value="1"/>
</dbReference>
<evidence type="ECO:0000256" key="7">
    <source>
        <dbReference type="SAM" id="Phobius"/>
    </source>
</evidence>
<keyword evidence="4 7" id="KW-1133">Transmembrane helix</keyword>
<reference evidence="8" key="1">
    <citation type="submission" date="2016-07" db="EMBL/GenBank/DDBJ databases">
        <authorList>
            <person name="Bretaudeau A."/>
        </authorList>
    </citation>
    <scope>NUCLEOTIDE SEQUENCE</scope>
    <source>
        <strain evidence="8">Rice</strain>
        <tissue evidence="8">Whole body</tissue>
    </source>
</reference>
<feature type="transmembrane region" description="Helical" evidence="7">
    <location>
        <begin position="172"/>
        <end position="197"/>
    </location>
</feature>
<accession>A0A2H1VS74</accession>
<evidence type="ECO:0000256" key="4">
    <source>
        <dbReference type="ARBA" id="ARBA00022989"/>
    </source>
</evidence>
<protein>
    <submittedName>
        <fullName evidence="8">SFRICE_009837</fullName>
    </submittedName>
</protein>
<feature type="transmembrane region" description="Helical" evidence="7">
    <location>
        <begin position="43"/>
        <end position="67"/>
    </location>
</feature>
<evidence type="ECO:0000256" key="2">
    <source>
        <dbReference type="ARBA" id="ARBA00022448"/>
    </source>
</evidence>
<evidence type="ECO:0000256" key="1">
    <source>
        <dbReference type="ARBA" id="ARBA00004127"/>
    </source>
</evidence>
<dbReference type="AlphaFoldDB" id="A0A2H1VS74"/>
<feature type="transmembrane region" description="Helical" evidence="7">
    <location>
        <begin position="405"/>
        <end position="428"/>
    </location>
</feature>
<name>A0A2H1VS74_SPOFR</name>
<proteinExistence type="predicted"/>
<feature type="transmembrane region" description="Helical" evidence="7">
    <location>
        <begin position="79"/>
        <end position="100"/>
    </location>
</feature>
<feature type="compositionally biased region" description="Basic and acidic residues" evidence="6">
    <location>
        <begin position="11"/>
        <end position="22"/>
    </location>
</feature>
<evidence type="ECO:0000256" key="3">
    <source>
        <dbReference type="ARBA" id="ARBA00022692"/>
    </source>
</evidence>
<feature type="transmembrane region" description="Helical" evidence="7">
    <location>
        <begin position="271"/>
        <end position="290"/>
    </location>
</feature>
<comment type="subcellular location">
    <subcellularLocation>
        <location evidence="1">Endomembrane system</location>
        <topology evidence="1">Multi-pass membrane protein</topology>
    </subcellularLocation>
</comment>
<feature type="transmembrane region" description="Helical" evidence="7">
    <location>
        <begin position="217"/>
        <end position="241"/>
    </location>
</feature>
<feature type="region of interest" description="Disordered" evidence="6">
    <location>
        <begin position="1"/>
        <end position="32"/>
    </location>
</feature>
<dbReference type="SUPFAM" id="SSF103473">
    <property type="entry name" value="MFS general substrate transporter"/>
    <property type="match status" value="1"/>
</dbReference>
<organism evidence="8">
    <name type="scientific">Spodoptera frugiperda</name>
    <name type="common">Fall armyworm</name>
    <dbReference type="NCBI Taxonomy" id="7108"/>
    <lineage>
        <taxon>Eukaryota</taxon>
        <taxon>Metazoa</taxon>
        <taxon>Ecdysozoa</taxon>
        <taxon>Arthropoda</taxon>
        <taxon>Hexapoda</taxon>
        <taxon>Insecta</taxon>
        <taxon>Pterygota</taxon>
        <taxon>Neoptera</taxon>
        <taxon>Endopterygota</taxon>
        <taxon>Lepidoptera</taxon>
        <taxon>Glossata</taxon>
        <taxon>Ditrysia</taxon>
        <taxon>Noctuoidea</taxon>
        <taxon>Noctuidae</taxon>
        <taxon>Amphipyrinae</taxon>
        <taxon>Spodoptera</taxon>
    </lineage>
</organism>
<evidence type="ECO:0000313" key="8">
    <source>
        <dbReference type="EMBL" id="SOQ43667.1"/>
    </source>
</evidence>
<evidence type="ECO:0000256" key="5">
    <source>
        <dbReference type="ARBA" id="ARBA00023136"/>
    </source>
</evidence>
<dbReference type="GO" id="GO:0005765">
    <property type="term" value="C:lysosomal membrane"/>
    <property type="evidence" value="ECO:0007669"/>
    <property type="project" value="TreeGrafter"/>
</dbReference>
<dbReference type="Pfam" id="PF07690">
    <property type="entry name" value="MFS_1"/>
    <property type="match status" value="1"/>
</dbReference>
<dbReference type="GO" id="GO:0012505">
    <property type="term" value="C:endomembrane system"/>
    <property type="evidence" value="ECO:0007669"/>
    <property type="project" value="UniProtKB-SubCell"/>
</dbReference>